<proteinExistence type="predicted"/>
<sequence length="145" mass="16183">MATNKTTQTDESVLAFIDRIEDETKRTDALTIVKLFEKQTGLKPKMWGPSIIGFGGYAYKYDSGHEGTAPLLGFSPRKTSHVFYLSAGFEGREELLKKLGKQKTGKGCVYVNKLADINQDVLKEMIDASLANIHGQVKKNNWKLI</sequence>
<accession>A0A9E2S5Q2</accession>
<dbReference type="Proteomes" id="UP000812270">
    <property type="component" value="Unassembled WGS sequence"/>
</dbReference>
<feature type="domain" description="YdhG-like" evidence="1">
    <location>
        <begin position="26"/>
        <end position="128"/>
    </location>
</feature>
<protein>
    <submittedName>
        <fullName evidence="2">DUF1801 domain-containing protein</fullName>
    </submittedName>
</protein>
<dbReference type="AlphaFoldDB" id="A0A9E2S5Q2"/>
<dbReference type="EMBL" id="JAHSPG010000002">
    <property type="protein sequence ID" value="MBV4356496.1"/>
    <property type="molecule type" value="Genomic_DNA"/>
</dbReference>
<evidence type="ECO:0000313" key="2">
    <source>
        <dbReference type="EMBL" id="MBV4356496.1"/>
    </source>
</evidence>
<reference evidence="2" key="1">
    <citation type="submission" date="2021-06" db="EMBL/GenBank/DDBJ databases">
        <authorList>
            <person name="Huq M.A."/>
        </authorList>
    </citation>
    <scope>NUCLEOTIDE SEQUENCE</scope>
    <source>
        <strain evidence="2">MAH-26</strain>
    </source>
</reference>
<comment type="caution">
    <text evidence="2">The sequence shown here is derived from an EMBL/GenBank/DDBJ whole genome shotgun (WGS) entry which is preliminary data.</text>
</comment>
<dbReference type="InterPro" id="IPR014922">
    <property type="entry name" value="YdhG-like"/>
</dbReference>
<evidence type="ECO:0000259" key="1">
    <source>
        <dbReference type="Pfam" id="PF08818"/>
    </source>
</evidence>
<dbReference type="RefSeq" id="WP_217790129.1">
    <property type="nucleotide sequence ID" value="NZ_JAHSPG010000002.1"/>
</dbReference>
<keyword evidence="3" id="KW-1185">Reference proteome</keyword>
<organism evidence="2 3">
    <name type="scientific">Pinibacter aurantiacus</name>
    <dbReference type="NCBI Taxonomy" id="2851599"/>
    <lineage>
        <taxon>Bacteria</taxon>
        <taxon>Pseudomonadati</taxon>
        <taxon>Bacteroidota</taxon>
        <taxon>Chitinophagia</taxon>
        <taxon>Chitinophagales</taxon>
        <taxon>Chitinophagaceae</taxon>
        <taxon>Pinibacter</taxon>
    </lineage>
</organism>
<gene>
    <name evidence="2" type="ORF">KTO63_04995</name>
</gene>
<evidence type="ECO:0000313" key="3">
    <source>
        <dbReference type="Proteomes" id="UP000812270"/>
    </source>
</evidence>
<dbReference type="Pfam" id="PF08818">
    <property type="entry name" value="DUF1801"/>
    <property type="match status" value="1"/>
</dbReference>
<name>A0A9E2S5Q2_9BACT</name>